<accession>A0A9D5K9I8</accession>
<evidence type="ECO:0000313" key="2">
    <source>
        <dbReference type="EMBL" id="MBD3363786.1"/>
    </source>
</evidence>
<protein>
    <recommendedName>
        <fullName evidence="4">Yip1 domain-containing protein</fullName>
    </recommendedName>
</protein>
<organism evidence="2 3">
    <name type="scientific">candidate division WOR-3 bacterium</name>
    <dbReference type="NCBI Taxonomy" id="2052148"/>
    <lineage>
        <taxon>Bacteria</taxon>
        <taxon>Bacteria division WOR-3</taxon>
    </lineage>
</organism>
<feature type="transmembrane region" description="Helical" evidence="1">
    <location>
        <begin position="131"/>
        <end position="152"/>
    </location>
</feature>
<keyword evidence="1" id="KW-1133">Transmembrane helix</keyword>
<keyword evidence="1" id="KW-0812">Transmembrane</keyword>
<reference evidence="2" key="1">
    <citation type="submission" date="2019-11" db="EMBL/GenBank/DDBJ databases">
        <title>Microbial mats filling the niche in hypersaline microbial mats.</title>
        <authorList>
            <person name="Wong H.L."/>
            <person name="Macleod F.I."/>
            <person name="White R.A. III"/>
            <person name="Burns B.P."/>
        </authorList>
    </citation>
    <scope>NUCLEOTIDE SEQUENCE</scope>
    <source>
        <strain evidence="2">Bin_327</strain>
    </source>
</reference>
<evidence type="ECO:0008006" key="4">
    <source>
        <dbReference type="Google" id="ProtNLM"/>
    </source>
</evidence>
<comment type="caution">
    <text evidence="2">The sequence shown here is derived from an EMBL/GenBank/DDBJ whole genome shotgun (WGS) entry which is preliminary data.</text>
</comment>
<feature type="transmembrane region" description="Helical" evidence="1">
    <location>
        <begin position="63"/>
        <end position="88"/>
    </location>
</feature>
<dbReference type="EMBL" id="WJKJ01000030">
    <property type="protein sequence ID" value="MBD3363786.1"/>
    <property type="molecule type" value="Genomic_DNA"/>
</dbReference>
<feature type="transmembrane region" description="Helical" evidence="1">
    <location>
        <begin position="21"/>
        <end position="43"/>
    </location>
</feature>
<feature type="transmembrane region" description="Helical" evidence="1">
    <location>
        <begin position="100"/>
        <end position="125"/>
    </location>
</feature>
<evidence type="ECO:0000256" key="1">
    <source>
        <dbReference type="SAM" id="Phobius"/>
    </source>
</evidence>
<gene>
    <name evidence="2" type="ORF">GF359_01075</name>
</gene>
<name>A0A9D5K9I8_UNCW3</name>
<feature type="transmembrane region" description="Helical" evidence="1">
    <location>
        <begin position="164"/>
        <end position="183"/>
    </location>
</feature>
<evidence type="ECO:0000313" key="3">
    <source>
        <dbReference type="Proteomes" id="UP000630660"/>
    </source>
</evidence>
<keyword evidence="1" id="KW-0472">Membrane</keyword>
<sequence length="184" mass="20503">MFVLMFNPRRFFEGIAKTIHLSPVLIAVRWIGTASLVTLPLWLKGAVPFSPPWLPIPEETYYFWQLVFILPYGVLITFLLTGLTLLICKGGGRPSTRFRAALAVVSYSLFLPWVACLVWDIFLILSGNWSLAWAAPFHSAAVIAEGLLYAYGVRKVFSASWTRAVLIAVINSIVFIGLSALIVR</sequence>
<proteinExistence type="predicted"/>
<dbReference type="Proteomes" id="UP000630660">
    <property type="component" value="Unassembled WGS sequence"/>
</dbReference>
<dbReference type="AlphaFoldDB" id="A0A9D5K9I8"/>